<keyword evidence="8" id="KW-1185">Reference proteome</keyword>
<evidence type="ECO:0000313" key="7">
    <source>
        <dbReference type="EMBL" id="KAF8819663.1"/>
    </source>
</evidence>
<evidence type="ECO:0000256" key="5">
    <source>
        <dbReference type="SAM" id="Coils"/>
    </source>
</evidence>
<keyword evidence="3 4" id="KW-0539">Nucleus</keyword>
<dbReference type="PANTHER" id="PTHR23405:SF4">
    <property type="entry name" value="PROTEIN MAK16 HOMOLOG"/>
    <property type="match status" value="1"/>
</dbReference>
<dbReference type="InterPro" id="IPR029004">
    <property type="entry name" value="Ribosomal_eL28/Mak16"/>
</dbReference>
<accession>A0ABQ7J6S5</accession>
<protein>
    <recommendedName>
        <fullName evidence="4">Protein MAK16 homolog</fullName>
    </recommendedName>
</protein>
<evidence type="ECO:0000256" key="4">
    <source>
        <dbReference type="PIRNR" id="PIRNR003352"/>
    </source>
</evidence>
<comment type="similarity">
    <text evidence="2 4">Belongs to the MAK16 family.</text>
</comment>
<comment type="subcellular location">
    <subcellularLocation>
        <location evidence="1">Nucleus</location>
    </subcellularLocation>
</comment>
<evidence type="ECO:0000259" key="6">
    <source>
        <dbReference type="Pfam" id="PF01778"/>
    </source>
</evidence>
<dbReference type="Proteomes" id="UP000823046">
    <property type="component" value="Unassembled WGS sequence"/>
</dbReference>
<dbReference type="InterPro" id="IPR006958">
    <property type="entry name" value="Mak16"/>
</dbReference>
<comment type="caution">
    <text evidence="7">The sequence shown here is derived from an EMBL/GenBank/DDBJ whole genome shotgun (WGS) entry which is preliminary data.</text>
</comment>
<feature type="domain" description="Ribosomal eL28/Mak16" evidence="6">
    <location>
        <begin position="6"/>
        <end position="118"/>
    </location>
</feature>
<dbReference type="Pfam" id="PF04874">
    <property type="entry name" value="Mak16"/>
    <property type="match status" value="1"/>
</dbReference>
<evidence type="ECO:0000256" key="3">
    <source>
        <dbReference type="ARBA" id="ARBA00023242"/>
    </source>
</evidence>
<gene>
    <name evidence="7" type="ORF">IE077_000696</name>
</gene>
<evidence type="ECO:0000313" key="8">
    <source>
        <dbReference type="Proteomes" id="UP000823046"/>
    </source>
</evidence>
<dbReference type="EMBL" id="JADAQX010000650">
    <property type="protein sequence ID" value="KAF8819663.1"/>
    <property type="molecule type" value="Genomic_DNA"/>
</dbReference>
<name>A0ABQ7J6S5_9APIC</name>
<organism evidence="7 8">
    <name type="scientific">Cardiosporidium cionae</name>
    <dbReference type="NCBI Taxonomy" id="476202"/>
    <lineage>
        <taxon>Eukaryota</taxon>
        <taxon>Sar</taxon>
        <taxon>Alveolata</taxon>
        <taxon>Apicomplexa</taxon>
        <taxon>Aconoidasida</taxon>
        <taxon>Nephromycida</taxon>
        <taxon>Cardiosporidium</taxon>
    </lineage>
</organism>
<reference evidence="7 8" key="1">
    <citation type="journal article" date="2020" name="bioRxiv">
        <title>Metabolic contributions of an alphaproteobacterial endosymbiont in the apicomplexan Cardiosporidium cionae.</title>
        <authorList>
            <person name="Hunter E.S."/>
            <person name="Paight C.J."/>
            <person name="Lane C.E."/>
        </authorList>
    </citation>
    <scope>NUCLEOTIDE SEQUENCE [LARGE SCALE GENOMIC DNA]</scope>
    <source>
        <strain evidence="7">ESH_2018</strain>
    </source>
</reference>
<keyword evidence="5" id="KW-0175">Coiled coil</keyword>
<evidence type="ECO:0000256" key="2">
    <source>
        <dbReference type="ARBA" id="ARBA00005514"/>
    </source>
</evidence>
<dbReference type="Pfam" id="PF01778">
    <property type="entry name" value="Ribosomal_L28e"/>
    <property type="match status" value="1"/>
</dbReference>
<dbReference type="Gene3D" id="3.30.390.110">
    <property type="match status" value="1"/>
</dbReference>
<proteinExistence type="inferred from homology"/>
<sequence length="312" mass="36880">MQNDEIIWRIINKHFCSFKYSTNKVDFCKNDKNVTGLCNRTSCPLANSNYGTVLEYQGTCYLYLKTVERAHTPKTMWEKIKLSKNYSRALDQIDEHMKNVYSQLQMHRCKLRLTRLRQTLIRMRRLELKPQLKYVAVKKKTERREDAREKKAEKAAKLDTTIEEELLNRLQRGTYGSLYKVEESQNMDLTEIEDFSLEKEELDENDFANLEFVDVEDIEQESESDEDYEFSECEDDMEVSFKTVRECNGSSDIDNLDKISDFSNNQDSVLRRASMKHLMNTNRGAHVDIKRRKAPRVEIEYEHESTTRLESA</sequence>
<evidence type="ECO:0000256" key="1">
    <source>
        <dbReference type="ARBA" id="ARBA00004123"/>
    </source>
</evidence>
<dbReference type="PIRSF" id="PIRSF003352">
    <property type="entry name" value="MAK16"/>
    <property type="match status" value="1"/>
</dbReference>
<dbReference type="PANTHER" id="PTHR23405">
    <property type="entry name" value="MAINTENANCE OF KILLER 16 MAK16 PROTEIN-RELATED"/>
    <property type="match status" value="1"/>
</dbReference>
<feature type="coiled-coil region" evidence="5">
    <location>
        <begin position="137"/>
        <end position="164"/>
    </location>
</feature>